<protein>
    <submittedName>
        <fullName evidence="1">Uncharacterized protein</fullName>
    </submittedName>
</protein>
<keyword evidence="2" id="KW-1185">Reference proteome</keyword>
<dbReference type="EMBL" id="LT629797">
    <property type="protein sequence ID" value="SDU79157.1"/>
    <property type="molecule type" value="Genomic_DNA"/>
</dbReference>
<sequence>MRRIGLILLMIASLVLPTFGGLAFSMPAQPCPMQSADHQGHAMADAPCCEQMDKSDGVAKKSPCKPGQECKTGGLLQTTVIKSISPLPSRPEILLTQSVIKREPAGLWRPPRFV</sequence>
<dbReference type="Proteomes" id="UP000198675">
    <property type="component" value="Chromosome I"/>
</dbReference>
<organism evidence="1 2">
    <name type="scientific">Pseudomonas sihuiensis</name>
    <dbReference type="NCBI Taxonomy" id="1274359"/>
    <lineage>
        <taxon>Bacteria</taxon>
        <taxon>Pseudomonadati</taxon>
        <taxon>Pseudomonadota</taxon>
        <taxon>Gammaproteobacteria</taxon>
        <taxon>Pseudomonadales</taxon>
        <taxon>Pseudomonadaceae</taxon>
        <taxon>Pseudomonas</taxon>
    </lineage>
</organism>
<accession>A0A1H2LDS2</accession>
<gene>
    <name evidence="1" type="ORF">SAMN05216363_1271</name>
</gene>
<dbReference type="AlphaFoldDB" id="A0A1H2LDS2"/>
<reference evidence="2" key="1">
    <citation type="submission" date="2016-10" db="EMBL/GenBank/DDBJ databases">
        <authorList>
            <person name="Varghese N."/>
            <person name="Submissions S."/>
        </authorList>
    </citation>
    <scope>NUCLEOTIDE SEQUENCE [LARGE SCALE GENOMIC DNA]</scope>
    <source>
        <strain evidence="2">KCTC 32246</strain>
    </source>
</reference>
<proteinExistence type="predicted"/>
<evidence type="ECO:0000313" key="1">
    <source>
        <dbReference type="EMBL" id="SDU79157.1"/>
    </source>
</evidence>
<name>A0A1H2LDS2_9PSED</name>
<evidence type="ECO:0000313" key="2">
    <source>
        <dbReference type="Proteomes" id="UP000198675"/>
    </source>
</evidence>